<feature type="region of interest" description="Disordered" evidence="1">
    <location>
        <begin position="50"/>
        <end position="267"/>
    </location>
</feature>
<gene>
    <name evidence="3" type="ORF">VMCG_10262</name>
</gene>
<dbReference type="AlphaFoldDB" id="A0A423VGV0"/>
<evidence type="ECO:0000256" key="1">
    <source>
        <dbReference type="SAM" id="MobiDB-lite"/>
    </source>
</evidence>
<proteinExistence type="predicted"/>
<evidence type="ECO:0000313" key="4">
    <source>
        <dbReference type="Proteomes" id="UP000283895"/>
    </source>
</evidence>
<comment type="caution">
    <text evidence="3">The sequence shown here is derived from an EMBL/GenBank/DDBJ whole genome shotgun (WGS) entry which is preliminary data.</text>
</comment>
<organism evidence="3 4">
    <name type="scientific">Cytospora schulzeri</name>
    <dbReference type="NCBI Taxonomy" id="448051"/>
    <lineage>
        <taxon>Eukaryota</taxon>
        <taxon>Fungi</taxon>
        <taxon>Dikarya</taxon>
        <taxon>Ascomycota</taxon>
        <taxon>Pezizomycotina</taxon>
        <taxon>Sordariomycetes</taxon>
        <taxon>Sordariomycetidae</taxon>
        <taxon>Diaporthales</taxon>
        <taxon>Cytosporaceae</taxon>
        <taxon>Cytospora</taxon>
    </lineage>
</organism>
<evidence type="ECO:0000313" key="3">
    <source>
        <dbReference type="EMBL" id="ROV90242.1"/>
    </source>
</evidence>
<reference evidence="3 4" key="1">
    <citation type="submission" date="2015-09" db="EMBL/GenBank/DDBJ databases">
        <title>Host preference determinants of Valsa canker pathogens revealed by comparative genomics.</title>
        <authorList>
            <person name="Yin Z."/>
            <person name="Huang L."/>
        </authorList>
    </citation>
    <scope>NUCLEOTIDE SEQUENCE [LARGE SCALE GENOMIC DNA]</scope>
    <source>
        <strain evidence="3 4">03-1</strain>
    </source>
</reference>
<name>A0A423VGV0_9PEZI</name>
<protein>
    <recommendedName>
        <fullName evidence="2">Mso1 N-terminal domain-containing protein</fullName>
    </recommendedName>
</protein>
<dbReference type="Pfam" id="PF14475">
    <property type="entry name" value="Mso1_Sec1_bdg"/>
    <property type="match status" value="1"/>
</dbReference>
<feature type="compositionally biased region" description="Gly residues" evidence="1">
    <location>
        <begin position="110"/>
        <end position="121"/>
    </location>
</feature>
<accession>A0A423VGV0</accession>
<dbReference type="InterPro" id="IPR028095">
    <property type="entry name" value="Mso1_N_dom"/>
</dbReference>
<feature type="compositionally biased region" description="Low complexity" evidence="1">
    <location>
        <begin position="70"/>
        <end position="91"/>
    </location>
</feature>
<feature type="compositionally biased region" description="Pro residues" evidence="1">
    <location>
        <begin position="55"/>
        <end position="69"/>
    </location>
</feature>
<dbReference type="OrthoDB" id="2683368at2759"/>
<feature type="compositionally biased region" description="Polar residues" evidence="1">
    <location>
        <begin position="194"/>
        <end position="203"/>
    </location>
</feature>
<evidence type="ECO:0000259" key="2">
    <source>
        <dbReference type="Pfam" id="PF14475"/>
    </source>
</evidence>
<feature type="domain" description="Mso1 N-terminal" evidence="2">
    <location>
        <begin position="19"/>
        <end position="57"/>
    </location>
</feature>
<dbReference type="Proteomes" id="UP000283895">
    <property type="component" value="Unassembled WGS sequence"/>
</dbReference>
<keyword evidence="4" id="KW-1185">Reference proteome</keyword>
<feature type="compositionally biased region" description="Gly residues" evidence="1">
    <location>
        <begin position="232"/>
        <end position="249"/>
    </location>
</feature>
<sequence length="267" mass="26944">MSSWYSNILTTTTSRLNNLQRQVFASENDGDTEDDTHVCRVLRQYYNENGRALPPWLPPDPKAPPPPPVIQQQQQPQHPGVGARYGSASAQGGQGQGNAGLSSLWDNNRGRGGSGGGGGAGTTPVTAAGSRNPFARNAMTPDPGQGGAVQARPLTSQRTGSGSDAASTAGGGGGGGGVSSAQDRLRQRLWGSGARTTSPNSTTGPFAPPPQQQQPQHSGGGGSGSWARGRGAPAGGSGGGDYDPYGPGGHTVSRGSHVTRGLTPESA</sequence>
<dbReference type="EMBL" id="LKEA01000064">
    <property type="protein sequence ID" value="ROV90242.1"/>
    <property type="molecule type" value="Genomic_DNA"/>
</dbReference>
<feature type="compositionally biased region" description="Gly residues" evidence="1">
    <location>
        <begin position="169"/>
        <end position="178"/>
    </location>
</feature>